<evidence type="ECO:0000313" key="3">
    <source>
        <dbReference type="EMBL" id="MST74039.1"/>
    </source>
</evidence>
<protein>
    <submittedName>
        <fullName evidence="3">CapA family protein</fullName>
    </submittedName>
</protein>
<proteinExistence type="inferred from homology"/>
<comment type="similarity">
    <text evidence="1">Belongs to the CapA family.</text>
</comment>
<dbReference type="Pfam" id="PF09587">
    <property type="entry name" value="PGA_cap"/>
    <property type="match status" value="1"/>
</dbReference>
<dbReference type="InterPro" id="IPR029052">
    <property type="entry name" value="Metallo-depent_PP-like"/>
</dbReference>
<dbReference type="InterPro" id="IPR052169">
    <property type="entry name" value="CW_Biosynth-Accessory"/>
</dbReference>
<keyword evidence="4" id="KW-1185">Reference proteome</keyword>
<dbReference type="Gene3D" id="3.60.21.10">
    <property type="match status" value="1"/>
</dbReference>
<accession>A0A6L5YQ12</accession>
<dbReference type="SUPFAM" id="SSF56300">
    <property type="entry name" value="Metallo-dependent phosphatases"/>
    <property type="match status" value="1"/>
</dbReference>
<dbReference type="CDD" id="cd07381">
    <property type="entry name" value="MPP_CapA"/>
    <property type="match status" value="1"/>
</dbReference>
<dbReference type="PROSITE" id="PS51257">
    <property type="entry name" value="PROKAR_LIPOPROTEIN"/>
    <property type="match status" value="1"/>
</dbReference>
<dbReference type="Proteomes" id="UP000474024">
    <property type="component" value="Unassembled WGS sequence"/>
</dbReference>
<name>A0A6L5YQ12_9FIRM</name>
<dbReference type="SMART" id="SM00854">
    <property type="entry name" value="PGA_cap"/>
    <property type="match status" value="1"/>
</dbReference>
<dbReference type="PANTHER" id="PTHR33393:SF13">
    <property type="entry name" value="PGA BIOSYNTHESIS PROTEIN CAPA"/>
    <property type="match status" value="1"/>
</dbReference>
<feature type="domain" description="Capsule synthesis protein CapA" evidence="2">
    <location>
        <begin position="174"/>
        <end position="420"/>
    </location>
</feature>
<evidence type="ECO:0000256" key="1">
    <source>
        <dbReference type="ARBA" id="ARBA00005662"/>
    </source>
</evidence>
<organism evidence="3 4">
    <name type="scientific">Roseburia porci</name>
    <dbReference type="NCBI Taxonomy" id="2605790"/>
    <lineage>
        <taxon>Bacteria</taxon>
        <taxon>Bacillati</taxon>
        <taxon>Bacillota</taxon>
        <taxon>Clostridia</taxon>
        <taxon>Lachnospirales</taxon>
        <taxon>Lachnospiraceae</taxon>
        <taxon>Roseburia</taxon>
    </lineage>
</organism>
<dbReference type="InterPro" id="IPR019079">
    <property type="entry name" value="Capsule_synth_CapA"/>
</dbReference>
<evidence type="ECO:0000313" key="4">
    <source>
        <dbReference type="Proteomes" id="UP000474024"/>
    </source>
</evidence>
<gene>
    <name evidence="3" type="ORF">FYJ75_03170</name>
</gene>
<comment type="caution">
    <text evidence="3">The sequence shown here is derived from an EMBL/GenBank/DDBJ whole genome shotgun (WGS) entry which is preliminary data.</text>
</comment>
<dbReference type="AlphaFoldDB" id="A0A6L5YQ12"/>
<evidence type="ECO:0000259" key="2">
    <source>
        <dbReference type="SMART" id="SM00854"/>
    </source>
</evidence>
<dbReference type="EMBL" id="VUNI01000003">
    <property type="protein sequence ID" value="MST74039.1"/>
    <property type="molecule type" value="Genomic_DNA"/>
</dbReference>
<reference evidence="3 4" key="1">
    <citation type="submission" date="2019-08" db="EMBL/GenBank/DDBJ databases">
        <title>In-depth cultivation of the pig gut microbiome towards novel bacterial diversity and tailored functional studies.</title>
        <authorList>
            <person name="Wylensek D."/>
            <person name="Hitch T.C.A."/>
            <person name="Clavel T."/>
        </authorList>
    </citation>
    <scope>NUCLEOTIDE SEQUENCE [LARGE SCALE GENOMIC DNA]</scope>
    <source>
        <strain evidence="3 4">MUC/MUC-530-WT-4D</strain>
    </source>
</reference>
<sequence>MELVMKKTKEKTMLAIFAIGFTALCGCSDTHKTVSTEELQCKTTESVTEASATSEYTDEEIAQMQSDVIQAFQSLKDEFGDEEQIQNFSEYLIENYDPARIAQVADEWHTQLINNGTEDSADENAYHELSQNLYKETGKSLYVLWNEFQGILEDETVANAHNIYFKEAEESEIQISFAGDICLTEDGFVIDHYDEVNGDLSQCISDDIENVTKNADIFMLNHEYPASERGTALAGKYYTFRAEPQREEILKELGTDIVSLANNHIYDYGADALMDTFQCLRDENIPYVGAGADMEEAKKPVYFIIYGMKIGFVAANRSEKIIYTPEAGENTPGVVRMYDTAMMDEIISEASKECDYLIAYLHWGTEDSPYYEEYQRNIAKEFIGQGADAIIGGHPHVLQGVEYIEGKPVVYSLGDFWFNSETKYTTVLNLKVDMEGLKEMSLLPCRQENYTTHMLYGEEASQFYDYMRELSPNAGIDSAGVVSPAE</sequence>
<dbReference type="PANTHER" id="PTHR33393">
    <property type="entry name" value="POLYGLUTAMINE SYNTHESIS ACCESSORY PROTEIN RV0574C-RELATED"/>
    <property type="match status" value="1"/>
</dbReference>